<evidence type="ECO:0000313" key="3">
    <source>
        <dbReference type="Proteomes" id="UP000184391"/>
    </source>
</evidence>
<dbReference type="RefSeq" id="WP_072673186.1">
    <property type="nucleotide sequence ID" value="NZ_FRDF01000003.1"/>
</dbReference>
<feature type="transmembrane region" description="Helical" evidence="1">
    <location>
        <begin position="37"/>
        <end position="54"/>
    </location>
</feature>
<keyword evidence="1" id="KW-0472">Membrane</keyword>
<evidence type="ECO:0000256" key="1">
    <source>
        <dbReference type="SAM" id="Phobius"/>
    </source>
</evidence>
<sequence length="109" mass="11416">MQDEGGLIALSNRISLCLRSYMLPAGVLAMTAPESPALAVLLVAVLGVLLAWLYEVELANLHGVWVAVVAFLLSILLKGPDEPVANGWLVAASFALMVGSILLKPAPPL</sequence>
<feature type="transmembrane region" description="Helical" evidence="1">
    <location>
        <begin position="61"/>
        <end position="79"/>
    </location>
</feature>
<keyword evidence="1" id="KW-0812">Transmembrane</keyword>
<dbReference type="AlphaFoldDB" id="A0A1M7RY90"/>
<reference evidence="3" key="1">
    <citation type="submission" date="2016-12" db="EMBL/GenBank/DDBJ databases">
        <authorList>
            <person name="Varghese N."/>
            <person name="Submissions S."/>
        </authorList>
    </citation>
    <scope>NUCLEOTIDE SEQUENCE [LARGE SCALE GENOMIC DNA]</scope>
    <source>
        <strain evidence="3">DSM 11032</strain>
    </source>
</reference>
<keyword evidence="3" id="KW-1185">Reference proteome</keyword>
<name>A0A1M7RY90_9SPHN</name>
<dbReference type="EMBL" id="FRDF01000003">
    <property type="protein sequence ID" value="SHN51138.1"/>
    <property type="molecule type" value="Genomic_DNA"/>
</dbReference>
<organism evidence="2 3">
    <name type="scientific">Erythrobacter sanguineus</name>
    <dbReference type="NCBI Taxonomy" id="198312"/>
    <lineage>
        <taxon>Bacteria</taxon>
        <taxon>Pseudomonadati</taxon>
        <taxon>Pseudomonadota</taxon>
        <taxon>Alphaproteobacteria</taxon>
        <taxon>Sphingomonadales</taxon>
        <taxon>Erythrobacteraceae</taxon>
        <taxon>Erythrobacter/Porphyrobacter group</taxon>
        <taxon>Erythrobacter</taxon>
    </lineage>
</organism>
<evidence type="ECO:0000313" key="2">
    <source>
        <dbReference type="EMBL" id="SHN51138.1"/>
    </source>
</evidence>
<gene>
    <name evidence="2" type="ORF">SAMN02745193_00606</name>
</gene>
<protein>
    <submittedName>
        <fullName evidence="2">Uncharacterized protein</fullName>
    </submittedName>
</protein>
<feature type="transmembrane region" description="Helical" evidence="1">
    <location>
        <begin position="85"/>
        <end position="103"/>
    </location>
</feature>
<keyword evidence="1" id="KW-1133">Transmembrane helix</keyword>
<accession>A0A1M7RY90</accession>
<dbReference type="Proteomes" id="UP000184391">
    <property type="component" value="Unassembled WGS sequence"/>
</dbReference>
<dbReference type="STRING" id="198312.SAMN02745193_00606"/>
<proteinExistence type="predicted"/>